<reference evidence="1" key="1">
    <citation type="journal article" date="2021" name="New Phytol.">
        <title>Evolutionary innovations through gain and loss of genes in the ectomycorrhizal Boletales.</title>
        <authorList>
            <person name="Wu G."/>
            <person name="Miyauchi S."/>
            <person name="Morin E."/>
            <person name="Kuo A."/>
            <person name="Drula E."/>
            <person name="Varga T."/>
            <person name="Kohler A."/>
            <person name="Feng B."/>
            <person name="Cao Y."/>
            <person name="Lipzen A."/>
            <person name="Daum C."/>
            <person name="Hundley H."/>
            <person name="Pangilinan J."/>
            <person name="Johnson J."/>
            <person name="Barry K."/>
            <person name="LaButti K."/>
            <person name="Ng V."/>
            <person name="Ahrendt S."/>
            <person name="Min B."/>
            <person name="Choi I.G."/>
            <person name="Park H."/>
            <person name="Plett J.M."/>
            <person name="Magnuson J."/>
            <person name="Spatafora J.W."/>
            <person name="Nagy L.G."/>
            <person name="Henrissat B."/>
            <person name="Grigoriev I.V."/>
            <person name="Yang Z.L."/>
            <person name="Xu J."/>
            <person name="Martin F.M."/>
        </authorList>
    </citation>
    <scope>NUCLEOTIDE SEQUENCE</scope>
    <source>
        <strain evidence="1">KKN 215</strain>
    </source>
</reference>
<organism evidence="1 2">
    <name type="scientific">Cristinia sonorae</name>
    <dbReference type="NCBI Taxonomy" id="1940300"/>
    <lineage>
        <taxon>Eukaryota</taxon>
        <taxon>Fungi</taxon>
        <taxon>Dikarya</taxon>
        <taxon>Basidiomycota</taxon>
        <taxon>Agaricomycotina</taxon>
        <taxon>Agaricomycetes</taxon>
        <taxon>Agaricomycetidae</taxon>
        <taxon>Agaricales</taxon>
        <taxon>Pleurotineae</taxon>
        <taxon>Stephanosporaceae</taxon>
        <taxon>Cristinia</taxon>
    </lineage>
</organism>
<feature type="non-terminal residue" evidence="1">
    <location>
        <position position="77"/>
    </location>
</feature>
<accession>A0A8K0UEA6</accession>
<keyword evidence="2" id="KW-1185">Reference proteome</keyword>
<gene>
    <name evidence="1" type="ORF">BXZ70DRAFT_902462</name>
</gene>
<dbReference type="EMBL" id="JAEVFJ010000066">
    <property type="protein sequence ID" value="KAH8077075.1"/>
    <property type="molecule type" value="Genomic_DNA"/>
</dbReference>
<evidence type="ECO:0000313" key="2">
    <source>
        <dbReference type="Proteomes" id="UP000813824"/>
    </source>
</evidence>
<name>A0A8K0UEA6_9AGAR</name>
<protein>
    <submittedName>
        <fullName evidence="1">Uncharacterized protein</fullName>
    </submittedName>
</protein>
<dbReference type="AlphaFoldDB" id="A0A8K0UEA6"/>
<dbReference type="Proteomes" id="UP000813824">
    <property type="component" value="Unassembled WGS sequence"/>
</dbReference>
<dbReference type="OrthoDB" id="2105912at2759"/>
<sequence length="77" mass="8254">SIAAVAIVCFGVDIFRQTRMQQVSSTTAVFSLQAGGRLRLNLNAVMMISVMGTSVGNKVVIEHEWRAAALLSLAWCG</sequence>
<comment type="caution">
    <text evidence="1">The sequence shown here is derived from an EMBL/GenBank/DDBJ whole genome shotgun (WGS) entry which is preliminary data.</text>
</comment>
<proteinExistence type="predicted"/>
<evidence type="ECO:0000313" key="1">
    <source>
        <dbReference type="EMBL" id="KAH8077075.1"/>
    </source>
</evidence>